<dbReference type="GO" id="GO:0004066">
    <property type="term" value="F:asparagine synthase (glutamine-hydrolyzing) activity"/>
    <property type="evidence" value="ECO:0007669"/>
    <property type="project" value="UniProtKB-EC"/>
</dbReference>
<reference evidence="11 12" key="1">
    <citation type="submission" date="2020-01" db="EMBL/GenBank/DDBJ databases">
        <title>Paenibacillus soybeanensis sp. nov. isolated from the nodules of soybean (Glycine max(L.) Merr).</title>
        <authorList>
            <person name="Wang H."/>
        </authorList>
    </citation>
    <scope>NUCLEOTIDE SEQUENCE [LARGE SCALE GENOMIC DNA]</scope>
    <source>
        <strain evidence="11 12">DSM 23054</strain>
    </source>
</reference>
<dbReference type="Pfam" id="PF13537">
    <property type="entry name" value="GATase_7"/>
    <property type="match status" value="1"/>
</dbReference>
<feature type="binding site" evidence="9">
    <location>
        <position position="294"/>
    </location>
    <ligand>
        <name>ATP</name>
        <dbReference type="ChEBI" id="CHEBI:30616"/>
    </ligand>
</feature>
<dbReference type="Pfam" id="PF00733">
    <property type="entry name" value="Asn_synthase"/>
    <property type="match status" value="1"/>
</dbReference>
<protein>
    <recommendedName>
        <fullName evidence="3">asparagine synthase (glutamine-hydrolyzing)</fullName>
        <ecNumber evidence="3">6.3.5.4</ecNumber>
    </recommendedName>
</protein>
<organism evidence="11 12">
    <name type="scientific">Paenibacillus sacheonensis</name>
    <dbReference type="NCBI Taxonomy" id="742054"/>
    <lineage>
        <taxon>Bacteria</taxon>
        <taxon>Bacillati</taxon>
        <taxon>Bacillota</taxon>
        <taxon>Bacilli</taxon>
        <taxon>Bacillales</taxon>
        <taxon>Paenibacillaceae</taxon>
        <taxon>Paenibacillus</taxon>
    </lineage>
</organism>
<comment type="caution">
    <text evidence="11">The sequence shown here is derived from an EMBL/GenBank/DDBJ whole genome shotgun (WGS) entry which is preliminary data.</text>
</comment>
<dbReference type="SUPFAM" id="SSF56235">
    <property type="entry name" value="N-terminal nucleophile aminohydrolases (Ntn hydrolases)"/>
    <property type="match status" value="1"/>
</dbReference>
<dbReference type="SUPFAM" id="SSF52402">
    <property type="entry name" value="Adenine nucleotide alpha hydrolases-like"/>
    <property type="match status" value="1"/>
</dbReference>
<dbReference type="PANTHER" id="PTHR43284">
    <property type="entry name" value="ASPARAGINE SYNTHETASE (GLUTAMINE-HYDROLYZING)"/>
    <property type="match status" value="1"/>
</dbReference>
<dbReference type="EMBL" id="JAAAMU010000010">
    <property type="protein sequence ID" value="NBC71105.1"/>
    <property type="molecule type" value="Genomic_DNA"/>
</dbReference>
<dbReference type="InterPro" id="IPR017932">
    <property type="entry name" value="GATase_2_dom"/>
</dbReference>
<accession>A0A7X4YRB1</accession>
<comment type="catalytic activity">
    <reaction evidence="8">
        <text>L-aspartate + L-glutamine + ATP + H2O = L-asparagine + L-glutamate + AMP + diphosphate + H(+)</text>
        <dbReference type="Rhea" id="RHEA:12228"/>
        <dbReference type="ChEBI" id="CHEBI:15377"/>
        <dbReference type="ChEBI" id="CHEBI:15378"/>
        <dbReference type="ChEBI" id="CHEBI:29985"/>
        <dbReference type="ChEBI" id="CHEBI:29991"/>
        <dbReference type="ChEBI" id="CHEBI:30616"/>
        <dbReference type="ChEBI" id="CHEBI:33019"/>
        <dbReference type="ChEBI" id="CHEBI:58048"/>
        <dbReference type="ChEBI" id="CHEBI:58359"/>
        <dbReference type="ChEBI" id="CHEBI:456215"/>
        <dbReference type="EC" id="6.3.5.4"/>
    </reaction>
</comment>
<dbReference type="GO" id="GO:0006529">
    <property type="term" value="P:asparagine biosynthetic process"/>
    <property type="evidence" value="ECO:0007669"/>
    <property type="project" value="UniProtKB-KW"/>
</dbReference>
<dbReference type="InterPro" id="IPR001962">
    <property type="entry name" value="Asn_synthase"/>
</dbReference>
<evidence type="ECO:0000256" key="5">
    <source>
        <dbReference type="ARBA" id="ARBA00022840"/>
    </source>
</evidence>
<evidence type="ECO:0000256" key="2">
    <source>
        <dbReference type="ARBA" id="ARBA00005752"/>
    </source>
</evidence>
<evidence type="ECO:0000256" key="6">
    <source>
        <dbReference type="ARBA" id="ARBA00022888"/>
    </source>
</evidence>
<dbReference type="EC" id="6.3.5.4" evidence="3"/>
<evidence type="ECO:0000256" key="4">
    <source>
        <dbReference type="ARBA" id="ARBA00022741"/>
    </source>
</evidence>
<dbReference type="CDD" id="cd00712">
    <property type="entry name" value="AsnB"/>
    <property type="match status" value="1"/>
</dbReference>
<evidence type="ECO:0000259" key="10">
    <source>
        <dbReference type="PROSITE" id="PS51278"/>
    </source>
</evidence>
<dbReference type="PANTHER" id="PTHR43284:SF1">
    <property type="entry name" value="ASPARAGINE SYNTHETASE"/>
    <property type="match status" value="1"/>
</dbReference>
<dbReference type="AlphaFoldDB" id="A0A7X4YRB1"/>
<dbReference type="InterPro" id="IPR033738">
    <property type="entry name" value="AsnB_N"/>
</dbReference>
<dbReference type="InterPro" id="IPR014729">
    <property type="entry name" value="Rossmann-like_a/b/a_fold"/>
</dbReference>
<dbReference type="GO" id="GO:0005524">
    <property type="term" value="F:ATP binding"/>
    <property type="evidence" value="ECO:0007669"/>
    <property type="project" value="UniProtKB-KW"/>
</dbReference>
<dbReference type="OrthoDB" id="9763290at2"/>
<keyword evidence="6" id="KW-0028">Amino-acid biosynthesis</keyword>
<evidence type="ECO:0000313" key="12">
    <source>
        <dbReference type="Proteomes" id="UP000558113"/>
    </source>
</evidence>
<dbReference type="PIRSF" id="PIRSF001589">
    <property type="entry name" value="Asn_synthetase_glu-h"/>
    <property type="match status" value="1"/>
</dbReference>
<keyword evidence="7" id="KW-0315">Glutamine amidotransferase</keyword>
<keyword evidence="5 9" id="KW-0067">ATP-binding</keyword>
<dbReference type="Proteomes" id="UP000558113">
    <property type="component" value="Unassembled WGS sequence"/>
</dbReference>
<keyword evidence="12" id="KW-1185">Reference proteome</keyword>
<sequence length="643" mass="72409">MSAIAGMLRFDGQPAEGAGMMKAMEGYDADDVRTWTDGPVFLGCLSKWITPESVHERLPSYDAERRLAIASDAMLDNRGELFALLQVEPARRSGMTDSELILLAYRKWGRGAPEYLIGDFAFVIWDEANRQLFGARDLFGHRCLYYCRDDRRFAFGTTMAPLFALPGGAKELNESWLAEFMAIPEMYESTDAGATPYRNIHQVPPAHAFVVSDGRLSLFGYGSLEPKEMLRLKSDGEYEEAFRDVFGEAVKSRIRTHRQVAATLSGGLDSGAVASFAARALREEGKKLHTYSYVPTGDFTDWTPASATADESRFMKATALHAGNISDRYMDFKDVTPMSQVDEWLDILETPYKFFENSFWLKGMHEQAGRQGAGVLLTGARGNFTVSWGPAIYYYAELLRKMKWLQFMREFRQYKANKGIAGSRLLSIICKEAFPVLAKRSTAAADNGPDIPTMLIHPDFAKRTDVFAKLRDSGIGTALIRDPLEVRKEKLQSLAVANKNGASATKLSLRYGAWERDPTCDPRVVRFCFSVPLEQYVGGGLDRALIRRSTKHYLPDEVRLNQRVRGIQGADWVHRVIPVWKPLEHELLQLCADPAAGRYLHVGRIKEAVAQLGGEPRPEHAFRPELRMLMRSLIIYRFLKRLP</sequence>
<keyword evidence="4 9" id="KW-0547">Nucleotide-binding</keyword>
<dbReference type="InterPro" id="IPR051786">
    <property type="entry name" value="ASN_synthetase/amidase"/>
</dbReference>
<dbReference type="Gene3D" id="3.40.50.620">
    <property type="entry name" value="HUPs"/>
    <property type="match status" value="2"/>
</dbReference>
<dbReference type="InterPro" id="IPR006426">
    <property type="entry name" value="Asn_synth_AEB"/>
</dbReference>
<dbReference type="InterPro" id="IPR029055">
    <property type="entry name" value="Ntn_hydrolases_N"/>
</dbReference>
<evidence type="ECO:0000256" key="8">
    <source>
        <dbReference type="ARBA" id="ARBA00048741"/>
    </source>
</evidence>
<name>A0A7X4YRB1_9BACL</name>
<keyword evidence="6" id="KW-0061">Asparagine biosynthesis</keyword>
<dbReference type="RefSeq" id="WP_161700749.1">
    <property type="nucleotide sequence ID" value="NZ_JAAAMU010000010.1"/>
</dbReference>
<feature type="domain" description="Glutamine amidotransferase type-2" evidence="10">
    <location>
        <begin position="1"/>
        <end position="214"/>
    </location>
</feature>
<evidence type="ECO:0000256" key="3">
    <source>
        <dbReference type="ARBA" id="ARBA00012737"/>
    </source>
</evidence>
<proteinExistence type="inferred from homology"/>
<evidence type="ECO:0000256" key="1">
    <source>
        <dbReference type="ARBA" id="ARBA00005187"/>
    </source>
</evidence>
<evidence type="ECO:0000313" key="11">
    <source>
        <dbReference type="EMBL" id="NBC71105.1"/>
    </source>
</evidence>
<feature type="binding site" evidence="9">
    <location>
        <position position="97"/>
    </location>
    <ligand>
        <name>L-glutamine</name>
        <dbReference type="ChEBI" id="CHEBI:58359"/>
    </ligand>
</feature>
<comment type="similarity">
    <text evidence="2">Belongs to the asparagine synthetase family.</text>
</comment>
<dbReference type="PROSITE" id="PS51278">
    <property type="entry name" value="GATASE_TYPE_2"/>
    <property type="match status" value="1"/>
</dbReference>
<gene>
    <name evidence="11" type="ORF">GT003_19090</name>
</gene>
<evidence type="ECO:0000256" key="7">
    <source>
        <dbReference type="ARBA" id="ARBA00022962"/>
    </source>
</evidence>
<evidence type="ECO:0000256" key="9">
    <source>
        <dbReference type="PIRSR" id="PIRSR001589-2"/>
    </source>
</evidence>
<dbReference type="Gene3D" id="3.60.20.10">
    <property type="entry name" value="Glutamine Phosphoribosylpyrophosphate, subunit 1, domain 1"/>
    <property type="match status" value="1"/>
</dbReference>
<comment type="pathway">
    <text evidence="1">Amino-acid biosynthesis; L-asparagine biosynthesis; L-asparagine from L-aspartate (L-Gln route): step 1/1.</text>
</comment>